<feature type="non-terminal residue" evidence="2">
    <location>
        <position position="1"/>
    </location>
</feature>
<comment type="caution">
    <text evidence="2">The sequence shown here is derived from an EMBL/GenBank/DDBJ whole genome shotgun (WGS) entry which is preliminary data.</text>
</comment>
<sequence length="302" mass="34441">MNTRCSRTGRSSRSQEDIANNTSLKSALRHLGRKNYIEPDDDNSSDCSSPMRLRHKSSDSNISDRKLSLRRKDGKPNSPPGSNGKEGRRRCTYTDRKLKHQTLNDSVCCGNDDVTDARTRRSQSRRLITNGVDESLQNNRESSSRTKSEFVKPKVIDHFSQSDEINIESSQSVPKKSSTEHRKSHSSRASGAPKRKTLTQTYTENIVHKANGHLPHFVHHSNKAAAPVTTARLCRRKTKKTTIYHDGNDWTQSRGYWSTSCDFWQLNDFDDTGDKTAAIKRQQEIEVPSFREKKYAPLYKIE</sequence>
<dbReference type="Proteomes" id="UP000594638">
    <property type="component" value="Unassembled WGS sequence"/>
</dbReference>
<evidence type="ECO:0000313" key="3">
    <source>
        <dbReference type="Proteomes" id="UP000594638"/>
    </source>
</evidence>
<name>A0A8S0RDR7_OLEEU</name>
<evidence type="ECO:0000313" key="2">
    <source>
        <dbReference type="EMBL" id="CAA2977085.1"/>
    </source>
</evidence>
<dbReference type="AlphaFoldDB" id="A0A8S0RDR7"/>
<proteinExistence type="predicted"/>
<organism evidence="2 3">
    <name type="scientific">Olea europaea subsp. europaea</name>
    <dbReference type="NCBI Taxonomy" id="158383"/>
    <lineage>
        <taxon>Eukaryota</taxon>
        <taxon>Viridiplantae</taxon>
        <taxon>Streptophyta</taxon>
        <taxon>Embryophyta</taxon>
        <taxon>Tracheophyta</taxon>
        <taxon>Spermatophyta</taxon>
        <taxon>Magnoliopsida</taxon>
        <taxon>eudicotyledons</taxon>
        <taxon>Gunneridae</taxon>
        <taxon>Pentapetalae</taxon>
        <taxon>asterids</taxon>
        <taxon>lamiids</taxon>
        <taxon>Lamiales</taxon>
        <taxon>Oleaceae</taxon>
        <taxon>Oleeae</taxon>
        <taxon>Olea</taxon>
    </lineage>
</organism>
<feature type="region of interest" description="Disordered" evidence="1">
    <location>
        <begin position="105"/>
        <end position="197"/>
    </location>
</feature>
<feature type="region of interest" description="Disordered" evidence="1">
    <location>
        <begin position="1"/>
        <end position="90"/>
    </location>
</feature>
<feature type="compositionally biased region" description="Low complexity" evidence="1">
    <location>
        <begin position="1"/>
        <end position="12"/>
    </location>
</feature>
<protein>
    <submittedName>
        <fullName evidence="2">Uncharacterized protein</fullName>
    </submittedName>
</protein>
<feature type="compositionally biased region" description="Basic and acidic residues" evidence="1">
    <location>
        <begin position="142"/>
        <end position="161"/>
    </location>
</feature>
<feature type="compositionally biased region" description="Basic and acidic residues" evidence="1">
    <location>
        <begin position="56"/>
        <end position="75"/>
    </location>
</feature>
<gene>
    <name evidence="2" type="ORF">OLEA9_A083080</name>
</gene>
<feature type="compositionally biased region" description="Polar residues" evidence="1">
    <location>
        <begin position="162"/>
        <end position="176"/>
    </location>
</feature>
<accession>A0A8S0RDR7</accession>
<dbReference type="EMBL" id="CACTIH010002797">
    <property type="protein sequence ID" value="CAA2977085.1"/>
    <property type="molecule type" value="Genomic_DNA"/>
</dbReference>
<evidence type="ECO:0000256" key="1">
    <source>
        <dbReference type="SAM" id="MobiDB-lite"/>
    </source>
</evidence>
<dbReference type="Gramene" id="OE9A083080T1">
    <property type="protein sequence ID" value="OE9A083080C1"/>
    <property type="gene ID" value="OE9A083080"/>
</dbReference>
<reference evidence="2 3" key="1">
    <citation type="submission" date="2019-12" db="EMBL/GenBank/DDBJ databases">
        <authorList>
            <person name="Alioto T."/>
            <person name="Alioto T."/>
            <person name="Gomez Garrido J."/>
        </authorList>
    </citation>
    <scope>NUCLEOTIDE SEQUENCE [LARGE SCALE GENOMIC DNA]</scope>
</reference>
<keyword evidence="3" id="KW-1185">Reference proteome</keyword>